<comment type="caution">
    <text evidence="3">The sequence shown here is derived from an EMBL/GenBank/DDBJ whole genome shotgun (WGS) entry which is preliminary data.</text>
</comment>
<evidence type="ECO:0000313" key="4">
    <source>
        <dbReference type="Proteomes" id="UP000826271"/>
    </source>
</evidence>
<gene>
    <name evidence="3" type="ORF">BUALT_Bualt02G0135800</name>
</gene>
<evidence type="ECO:0000259" key="2">
    <source>
        <dbReference type="Pfam" id="PF23598"/>
    </source>
</evidence>
<name>A0AAV6Y7X9_9LAMI</name>
<evidence type="ECO:0000313" key="3">
    <source>
        <dbReference type="EMBL" id="KAG8388537.1"/>
    </source>
</evidence>
<dbReference type="InterPro" id="IPR032675">
    <property type="entry name" value="LRR_dom_sf"/>
</dbReference>
<dbReference type="EMBL" id="WHWC01000002">
    <property type="protein sequence ID" value="KAG8388537.1"/>
    <property type="molecule type" value="Genomic_DNA"/>
</dbReference>
<organism evidence="3 4">
    <name type="scientific">Buddleja alternifolia</name>
    <dbReference type="NCBI Taxonomy" id="168488"/>
    <lineage>
        <taxon>Eukaryota</taxon>
        <taxon>Viridiplantae</taxon>
        <taxon>Streptophyta</taxon>
        <taxon>Embryophyta</taxon>
        <taxon>Tracheophyta</taxon>
        <taxon>Spermatophyta</taxon>
        <taxon>Magnoliopsida</taxon>
        <taxon>eudicotyledons</taxon>
        <taxon>Gunneridae</taxon>
        <taxon>Pentapetalae</taxon>
        <taxon>asterids</taxon>
        <taxon>lamiids</taxon>
        <taxon>Lamiales</taxon>
        <taxon>Scrophulariaceae</taxon>
        <taxon>Buddlejeae</taxon>
        <taxon>Buddleja</taxon>
    </lineage>
</organism>
<dbReference type="SUPFAM" id="SSF52058">
    <property type="entry name" value="L domain-like"/>
    <property type="match status" value="1"/>
</dbReference>
<feature type="domain" description="Disease resistance R13L4/SHOC-2-like LRR" evidence="2">
    <location>
        <begin position="25"/>
        <end position="327"/>
    </location>
</feature>
<dbReference type="PANTHER" id="PTHR15140:SF33">
    <property type="entry name" value="LATE BLIGHT RESISTANCE PROTEIN HOMOLOG R1A-3 ISOFORM X1"/>
    <property type="match status" value="1"/>
</dbReference>
<dbReference type="InterPro" id="IPR055414">
    <property type="entry name" value="LRR_R13L4/SHOC2-like"/>
</dbReference>
<dbReference type="PANTHER" id="PTHR15140">
    <property type="entry name" value="TUBULIN-SPECIFIC CHAPERONE E"/>
    <property type="match status" value="1"/>
</dbReference>
<reference evidence="3" key="1">
    <citation type="submission" date="2019-10" db="EMBL/GenBank/DDBJ databases">
        <authorList>
            <person name="Zhang R."/>
            <person name="Pan Y."/>
            <person name="Wang J."/>
            <person name="Ma R."/>
            <person name="Yu S."/>
        </authorList>
    </citation>
    <scope>NUCLEOTIDE SEQUENCE</scope>
    <source>
        <strain evidence="3">LA-IB0</strain>
        <tissue evidence="3">Leaf</tissue>
    </source>
</reference>
<keyword evidence="4" id="KW-1185">Reference proteome</keyword>
<dbReference type="Gene3D" id="3.80.10.10">
    <property type="entry name" value="Ribonuclease Inhibitor"/>
    <property type="match status" value="1"/>
</dbReference>
<protein>
    <recommendedName>
        <fullName evidence="2">Disease resistance R13L4/SHOC-2-like LRR domain-containing protein</fullName>
    </recommendedName>
</protein>
<proteinExistence type="predicted"/>
<accession>A0AAV6Y7X9</accession>
<dbReference type="Proteomes" id="UP000826271">
    <property type="component" value="Unassembled WGS sequence"/>
</dbReference>
<dbReference type="Pfam" id="PF23598">
    <property type="entry name" value="LRR_14"/>
    <property type="match status" value="1"/>
</dbReference>
<keyword evidence="1" id="KW-0677">Repeat</keyword>
<dbReference type="AlphaFoldDB" id="A0AAV6Y7X9"/>
<sequence>MCIHNNVLFGIKDVYNSMASVSSRVRSVLCTGPHHQYPVPLCFGLRLLRVLDALTIRFYEFPIEILKLFQLRYLACTYNGKLPASISELWNLQFLIVRRHLRIKSCGPPLYLPSEIWNMKELKHLQVMGSDLPHPPCGAILPNLLTLSDVTAHSCSKEVLEGIPNLKKLGIQIELALDSVEPLCSLDYLAYLHGLESLKCVILNPKPSSRIVAQTYPTSIFPLGLKKLTLSGFGYPWDCMNKIGELPNLEVLKLKCFTFRGLKWYKKNDEFRELKFLLIEDSDLEYWGSDSSFPHLQRLIIRHCYKLEEFPLDFKSAGSLEMIELIDCKPSVVESATFQQGLQVCLRSSWIDEKH</sequence>
<evidence type="ECO:0000256" key="1">
    <source>
        <dbReference type="ARBA" id="ARBA00022737"/>
    </source>
</evidence>